<evidence type="ECO:0000256" key="1">
    <source>
        <dbReference type="SAM" id="MobiDB-lite"/>
    </source>
</evidence>
<dbReference type="EMBL" id="KL197719">
    <property type="protein sequence ID" value="KDQ57383.1"/>
    <property type="molecule type" value="Genomic_DNA"/>
</dbReference>
<dbReference type="HOGENOM" id="CLU_2979395_0_0_1"/>
<accession>A0A067PRE1</accession>
<feature type="region of interest" description="Disordered" evidence="1">
    <location>
        <begin position="1"/>
        <end position="27"/>
    </location>
</feature>
<organism evidence="2 3">
    <name type="scientific">Jaapia argillacea MUCL 33604</name>
    <dbReference type="NCBI Taxonomy" id="933084"/>
    <lineage>
        <taxon>Eukaryota</taxon>
        <taxon>Fungi</taxon>
        <taxon>Dikarya</taxon>
        <taxon>Basidiomycota</taxon>
        <taxon>Agaricomycotina</taxon>
        <taxon>Agaricomycetes</taxon>
        <taxon>Agaricomycetidae</taxon>
        <taxon>Jaapiales</taxon>
        <taxon>Jaapiaceae</taxon>
        <taxon>Jaapia</taxon>
    </lineage>
</organism>
<dbReference type="InParanoid" id="A0A067PRE1"/>
<dbReference type="AlphaFoldDB" id="A0A067PRE1"/>
<keyword evidence="3" id="KW-1185">Reference proteome</keyword>
<name>A0A067PRE1_9AGAM</name>
<reference evidence="3" key="1">
    <citation type="journal article" date="2014" name="Proc. Natl. Acad. Sci. U.S.A.">
        <title>Extensive sampling of basidiomycete genomes demonstrates inadequacy of the white-rot/brown-rot paradigm for wood decay fungi.</title>
        <authorList>
            <person name="Riley R."/>
            <person name="Salamov A.A."/>
            <person name="Brown D.W."/>
            <person name="Nagy L.G."/>
            <person name="Floudas D."/>
            <person name="Held B.W."/>
            <person name="Levasseur A."/>
            <person name="Lombard V."/>
            <person name="Morin E."/>
            <person name="Otillar R."/>
            <person name="Lindquist E.A."/>
            <person name="Sun H."/>
            <person name="LaButti K.M."/>
            <person name="Schmutz J."/>
            <person name="Jabbour D."/>
            <person name="Luo H."/>
            <person name="Baker S.E."/>
            <person name="Pisabarro A.G."/>
            <person name="Walton J.D."/>
            <person name="Blanchette R.A."/>
            <person name="Henrissat B."/>
            <person name="Martin F."/>
            <person name="Cullen D."/>
            <person name="Hibbett D.S."/>
            <person name="Grigoriev I.V."/>
        </authorList>
    </citation>
    <scope>NUCLEOTIDE SEQUENCE [LARGE SCALE GENOMIC DNA]</scope>
    <source>
        <strain evidence="3">MUCL 33604</strain>
    </source>
</reference>
<evidence type="ECO:0000313" key="3">
    <source>
        <dbReference type="Proteomes" id="UP000027265"/>
    </source>
</evidence>
<gene>
    <name evidence="2" type="ORF">JAAARDRAFT_193723</name>
</gene>
<sequence length="58" mass="6192">MLQGECPKPPNPPVEDNNNNGQPSPGPRVLSLVELACTPECGHPKNINDLAYLPTQVS</sequence>
<protein>
    <submittedName>
        <fullName evidence="2">Uncharacterized protein</fullName>
    </submittedName>
</protein>
<proteinExistence type="predicted"/>
<dbReference type="Proteomes" id="UP000027265">
    <property type="component" value="Unassembled WGS sequence"/>
</dbReference>
<evidence type="ECO:0000313" key="2">
    <source>
        <dbReference type="EMBL" id="KDQ57383.1"/>
    </source>
</evidence>